<reference evidence="3 4" key="1">
    <citation type="journal article" date="2018" name="Nat. Biotechnol.">
        <title>A standardized bacterial taxonomy based on genome phylogeny substantially revises the tree of life.</title>
        <authorList>
            <person name="Parks D.H."/>
            <person name="Chuvochina M."/>
            <person name="Waite D.W."/>
            <person name="Rinke C."/>
            <person name="Skarshewski A."/>
            <person name="Chaumeil P.A."/>
            <person name="Hugenholtz P."/>
        </authorList>
    </citation>
    <scope>NUCLEOTIDE SEQUENCE [LARGE SCALE GENOMIC DNA]</scope>
    <source>
        <strain evidence="3">UBA11978</strain>
    </source>
</reference>
<gene>
    <name evidence="3" type="primary">dcd</name>
    <name evidence="3" type="ORF">DCW74_19045</name>
</gene>
<dbReference type="GO" id="GO:0008829">
    <property type="term" value="F:dCTP deaminase activity"/>
    <property type="evidence" value="ECO:0007669"/>
    <property type="project" value="InterPro"/>
</dbReference>
<evidence type="ECO:0000256" key="2">
    <source>
        <dbReference type="ARBA" id="ARBA00023080"/>
    </source>
</evidence>
<evidence type="ECO:0000313" key="3">
    <source>
        <dbReference type="EMBL" id="HAW77818.1"/>
    </source>
</evidence>
<evidence type="ECO:0000256" key="1">
    <source>
        <dbReference type="ARBA" id="ARBA00022801"/>
    </source>
</evidence>
<dbReference type="PANTHER" id="PTHR42680:SF3">
    <property type="entry name" value="DCTP DEAMINASE"/>
    <property type="match status" value="1"/>
</dbReference>
<dbReference type="PANTHER" id="PTHR42680">
    <property type="entry name" value="DCTP DEAMINASE"/>
    <property type="match status" value="1"/>
</dbReference>
<dbReference type="NCBIfam" id="TIGR02274">
    <property type="entry name" value="dCTP_deam"/>
    <property type="match status" value="1"/>
</dbReference>
<dbReference type="SUPFAM" id="SSF51283">
    <property type="entry name" value="dUTPase-like"/>
    <property type="match status" value="1"/>
</dbReference>
<dbReference type="AlphaFoldDB" id="A0A350P951"/>
<dbReference type="EMBL" id="DNAN01000666">
    <property type="protein sequence ID" value="HAW77818.1"/>
    <property type="molecule type" value="Genomic_DNA"/>
</dbReference>
<evidence type="ECO:0000313" key="4">
    <source>
        <dbReference type="Proteomes" id="UP000263517"/>
    </source>
</evidence>
<comment type="caution">
    <text evidence="3">The sequence shown here is derived from an EMBL/GenBank/DDBJ whole genome shotgun (WGS) entry which is preliminary data.</text>
</comment>
<keyword evidence="1" id="KW-0378">Hydrolase</keyword>
<dbReference type="GO" id="GO:0006229">
    <property type="term" value="P:dUTP biosynthetic process"/>
    <property type="evidence" value="ECO:0007669"/>
    <property type="project" value="InterPro"/>
</dbReference>
<dbReference type="InterPro" id="IPR011962">
    <property type="entry name" value="dCTP_deaminase"/>
</dbReference>
<sequence>MSTLVDHQLRMLCRTQGIVEPFDVNMINPASIDVTLGDKIKVENDHGEFTELNIKDETFYMPPGSFVLAATAEWVRVPVSTECVFQLKSSRGREGYQHALSAYIDPGFHGVITLELSNIRRFKELPLRAGLRIGQLRFMRLNDTPLRPYSLTGRYHGDSTVQESKG</sequence>
<dbReference type="InterPro" id="IPR033704">
    <property type="entry name" value="dUTPase_trimeric"/>
</dbReference>
<dbReference type="CDD" id="cd07557">
    <property type="entry name" value="trimeric_dUTPase"/>
    <property type="match status" value="1"/>
</dbReference>
<protein>
    <submittedName>
        <fullName evidence="3">dCTP deaminase</fullName>
    </submittedName>
</protein>
<dbReference type="Gene3D" id="2.70.40.10">
    <property type="match status" value="1"/>
</dbReference>
<keyword evidence="2" id="KW-0546">Nucleotide metabolism</keyword>
<proteinExistence type="predicted"/>
<dbReference type="Pfam" id="PF22769">
    <property type="entry name" value="DCD"/>
    <property type="match status" value="1"/>
</dbReference>
<accession>A0A350P951</accession>
<name>A0A350P951_9ALTE</name>
<dbReference type="InterPro" id="IPR036157">
    <property type="entry name" value="dUTPase-like_sf"/>
</dbReference>
<organism evidence="3 4">
    <name type="scientific">Alteromonas australica</name>
    <dbReference type="NCBI Taxonomy" id="589873"/>
    <lineage>
        <taxon>Bacteria</taxon>
        <taxon>Pseudomonadati</taxon>
        <taxon>Pseudomonadota</taxon>
        <taxon>Gammaproteobacteria</taxon>
        <taxon>Alteromonadales</taxon>
        <taxon>Alteromonadaceae</taxon>
        <taxon>Alteromonas/Salinimonas group</taxon>
        <taxon>Alteromonas</taxon>
    </lineage>
</organism>
<dbReference type="Proteomes" id="UP000263517">
    <property type="component" value="Unassembled WGS sequence"/>
</dbReference>